<dbReference type="PROSITE" id="PS01124">
    <property type="entry name" value="HTH_ARAC_FAMILY_2"/>
    <property type="match status" value="1"/>
</dbReference>
<dbReference type="EMBL" id="CAKMMW010000016">
    <property type="protein sequence ID" value="CAH1217695.1"/>
    <property type="molecule type" value="Genomic_DNA"/>
</dbReference>
<proteinExistence type="predicted"/>
<dbReference type="PANTHER" id="PTHR43280">
    <property type="entry name" value="ARAC-FAMILY TRANSCRIPTIONAL REGULATOR"/>
    <property type="match status" value="1"/>
</dbReference>
<dbReference type="InterPro" id="IPR018060">
    <property type="entry name" value="HTH_AraC"/>
</dbReference>
<gene>
    <name evidence="5" type="ORF">PAECIP111891_04622</name>
</gene>
<dbReference type="Proteomes" id="UP000838821">
    <property type="component" value="Unassembled WGS sequence"/>
</dbReference>
<accession>A0ABM9CMZ5</accession>
<evidence type="ECO:0000256" key="3">
    <source>
        <dbReference type="ARBA" id="ARBA00023163"/>
    </source>
</evidence>
<organism evidence="5 6">
    <name type="scientific">Paenibacillus allorhizoplanae</name>
    <dbReference type="NCBI Taxonomy" id="2905648"/>
    <lineage>
        <taxon>Bacteria</taxon>
        <taxon>Bacillati</taxon>
        <taxon>Bacillota</taxon>
        <taxon>Bacilli</taxon>
        <taxon>Bacillales</taxon>
        <taxon>Paenibacillaceae</taxon>
        <taxon>Paenibacillus</taxon>
    </lineage>
</organism>
<evidence type="ECO:0000256" key="1">
    <source>
        <dbReference type="ARBA" id="ARBA00023015"/>
    </source>
</evidence>
<evidence type="ECO:0000313" key="5">
    <source>
        <dbReference type="EMBL" id="CAH1217695.1"/>
    </source>
</evidence>
<reference evidence="5" key="1">
    <citation type="submission" date="2022-01" db="EMBL/GenBank/DDBJ databases">
        <authorList>
            <person name="Criscuolo A."/>
        </authorList>
    </citation>
    <scope>NUCLEOTIDE SEQUENCE</scope>
    <source>
        <strain evidence="5">CIP111891</strain>
    </source>
</reference>
<protein>
    <recommendedName>
        <fullName evidence="4">HTH araC/xylS-type domain-containing protein</fullName>
    </recommendedName>
</protein>
<dbReference type="PANTHER" id="PTHR43280:SF2">
    <property type="entry name" value="HTH-TYPE TRANSCRIPTIONAL REGULATOR EXSA"/>
    <property type="match status" value="1"/>
</dbReference>
<name>A0ABM9CMZ5_9BACL</name>
<dbReference type="Pfam" id="PF12833">
    <property type="entry name" value="HTH_18"/>
    <property type="match status" value="1"/>
</dbReference>
<dbReference type="SUPFAM" id="SSF46689">
    <property type="entry name" value="Homeodomain-like"/>
    <property type="match status" value="1"/>
</dbReference>
<keyword evidence="3" id="KW-0804">Transcription</keyword>
<evidence type="ECO:0000259" key="4">
    <source>
        <dbReference type="PROSITE" id="PS01124"/>
    </source>
</evidence>
<evidence type="ECO:0000256" key="2">
    <source>
        <dbReference type="ARBA" id="ARBA00023125"/>
    </source>
</evidence>
<evidence type="ECO:0000313" key="6">
    <source>
        <dbReference type="Proteomes" id="UP000838821"/>
    </source>
</evidence>
<dbReference type="InterPro" id="IPR009057">
    <property type="entry name" value="Homeodomain-like_sf"/>
</dbReference>
<dbReference type="Gene3D" id="1.10.10.60">
    <property type="entry name" value="Homeodomain-like"/>
    <property type="match status" value="1"/>
</dbReference>
<dbReference type="SMART" id="SM00342">
    <property type="entry name" value="HTH_ARAC"/>
    <property type="match status" value="1"/>
</dbReference>
<sequence length="115" mass="13402">MLLLGPNRYPSIGLNHLTINFILQSSDFIPLQFLSVSHIYPEILESTGRKFKSHIITLRIQHAKRLLAVTSMSVTDICYDSGFQSMATFYRDFKLYVQMSPEDYRRLVRTQELLD</sequence>
<keyword evidence="6" id="KW-1185">Reference proteome</keyword>
<keyword evidence="2" id="KW-0238">DNA-binding</keyword>
<keyword evidence="1" id="KW-0805">Transcription regulation</keyword>
<dbReference type="InterPro" id="IPR018062">
    <property type="entry name" value="HTH_AraC-typ_CS"/>
</dbReference>
<feature type="domain" description="HTH araC/xylS-type" evidence="4">
    <location>
        <begin position="34"/>
        <end position="107"/>
    </location>
</feature>
<dbReference type="PROSITE" id="PS00041">
    <property type="entry name" value="HTH_ARAC_FAMILY_1"/>
    <property type="match status" value="1"/>
</dbReference>
<comment type="caution">
    <text evidence="5">The sequence shown here is derived from an EMBL/GenBank/DDBJ whole genome shotgun (WGS) entry which is preliminary data.</text>
</comment>